<proteinExistence type="predicted"/>
<dbReference type="Proteomes" id="UP001056981">
    <property type="component" value="Chromosome"/>
</dbReference>
<dbReference type="RefSeq" id="WP_253717177.1">
    <property type="nucleotide sequence ID" value="NZ_CP051522.1"/>
</dbReference>
<name>A0A9Q9BGG8_TREDN</name>
<dbReference type="Pfam" id="PF10895">
    <property type="entry name" value="DUF2715"/>
    <property type="match status" value="1"/>
</dbReference>
<organism evidence="1 2">
    <name type="scientific">Treponema denticola</name>
    <dbReference type="NCBI Taxonomy" id="158"/>
    <lineage>
        <taxon>Bacteria</taxon>
        <taxon>Pseudomonadati</taxon>
        <taxon>Spirochaetota</taxon>
        <taxon>Spirochaetia</taxon>
        <taxon>Spirochaetales</taxon>
        <taxon>Treponemataceae</taxon>
        <taxon>Treponema</taxon>
    </lineage>
</organism>
<gene>
    <name evidence="1" type="ORF">E4N86_11455</name>
</gene>
<dbReference type="AlphaFoldDB" id="A0A9Q9BGG8"/>
<reference evidence="1" key="1">
    <citation type="submission" date="2020-04" db="EMBL/GenBank/DDBJ databases">
        <title>Comparative genomics of oral phylogroup-2 Treponema strains.</title>
        <authorList>
            <person name="Zeng H."/>
            <person name="Chan Y.K."/>
            <person name="Watt R.M."/>
        </authorList>
    </citation>
    <scope>NUCLEOTIDE SEQUENCE</scope>
    <source>
        <strain evidence="1">OMZ 905</strain>
    </source>
</reference>
<dbReference type="InterPro" id="IPR024471">
    <property type="entry name" value="DUF2715"/>
</dbReference>
<evidence type="ECO:0000313" key="2">
    <source>
        <dbReference type="Proteomes" id="UP001056981"/>
    </source>
</evidence>
<protein>
    <submittedName>
        <fullName evidence="1">DUF2715 domain-containing protein</fullName>
    </submittedName>
</protein>
<accession>A0A9Q9BGG8</accession>
<evidence type="ECO:0000313" key="1">
    <source>
        <dbReference type="EMBL" id="UTD01251.1"/>
    </source>
</evidence>
<dbReference type="EMBL" id="CP051635">
    <property type="protein sequence ID" value="UTD01251.1"/>
    <property type="molecule type" value="Genomic_DNA"/>
</dbReference>
<sequence>MKKKKYFILIFIIYFIKPSLLFSEECPYKEKYSIQEKTSRNEKKWGFHRFVFAAAGGMGICVDLSPSNKADYTVFFGPSLKFDTQFLFKSGFSFLITNELNFPFLYDNTKKKIEPPTGPLWNFGFLSGYTFALKNDLEMTLAGGFGGVMMIMPQIITQFSLSKFFTEVCGLYFAVSNKFIIIPDIFFNTRNIYFLNIFDVVLGASFRIPHRTKNQHTQTQTSGY</sequence>